<organism evidence="2 3">
    <name type="scientific">Cytobacillus mangrovibacter</name>
    <dbReference type="NCBI Taxonomy" id="3299024"/>
    <lineage>
        <taxon>Bacteria</taxon>
        <taxon>Bacillati</taxon>
        <taxon>Bacillota</taxon>
        <taxon>Bacilli</taxon>
        <taxon>Bacillales</taxon>
        <taxon>Bacillaceae</taxon>
        <taxon>Cytobacillus</taxon>
    </lineage>
</organism>
<name>A0ABW6K442_9BACI</name>
<accession>A0ABW6K442</accession>
<keyword evidence="1" id="KW-0472">Membrane</keyword>
<feature type="transmembrane region" description="Helical" evidence="1">
    <location>
        <begin position="35"/>
        <end position="55"/>
    </location>
</feature>
<evidence type="ECO:0000313" key="3">
    <source>
        <dbReference type="Proteomes" id="UP001601058"/>
    </source>
</evidence>
<keyword evidence="1" id="KW-1133">Transmembrane helix</keyword>
<keyword evidence="1" id="KW-0812">Transmembrane</keyword>
<keyword evidence="3" id="KW-1185">Reference proteome</keyword>
<dbReference type="Proteomes" id="UP001601058">
    <property type="component" value="Unassembled WGS sequence"/>
</dbReference>
<dbReference type="EMBL" id="JBIACJ010000023">
    <property type="protein sequence ID" value="MFE8698911.1"/>
    <property type="molecule type" value="Genomic_DNA"/>
</dbReference>
<evidence type="ECO:0000256" key="1">
    <source>
        <dbReference type="SAM" id="Phobius"/>
    </source>
</evidence>
<comment type="caution">
    <text evidence="2">The sequence shown here is derived from an EMBL/GenBank/DDBJ whole genome shotgun (WGS) entry which is preliminary data.</text>
</comment>
<gene>
    <name evidence="2" type="ORF">ACFYKT_21800</name>
</gene>
<sequence>MEKGSLMGCCNPNYRKTVNEQEENVNLKGSDSLSLFIKIIIIAIVIAGGLITVILV</sequence>
<evidence type="ECO:0000313" key="2">
    <source>
        <dbReference type="EMBL" id="MFE8698911.1"/>
    </source>
</evidence>
<protein>
    <submittedName>
        <fullName evidence="2">Uncharacterized protein</fullName>
    </submittedName>
</protein>
<reference evidence="2 3" key="1">
    <citation type="submission" date="2024-08" db="EMBL/GenBank/DDBJ databases">
        <title>Two novel Cytobacillus novel species.</title>
        <authorList>
            <person name="Liu G."/>
        </authorList>
    </citation>
    <scope>NUCLEOTIDE SEQUENCE [LARGE SCALE GENOMIC DNA]</scope>
    <source>
        <strain evidence="2 3">FJAT-53684</strain>
    </source>
</reference>
<proteinExistence type="predicted"/>
<dbReference type="RefSeq" id="WP_389224142.1">
    <property type="nucleotide sequence ID" value="NZ_JBIACJ010000023.1"/>
</dbReference>